<comment type="caution">
    <text evidence="4">The sequence shown here is derived from an EMBL/GenBank/DDBJ whole genome shotgun (WGS) entry which is preliminary data.</text>
</comment>
<dbReference type="STRING" id="41688.A0A2N3N9N4"/>
<keyword evidence="3" id="KW-0560">Oxidoreductase</keyword>
<dbReference type="PANTHER" id="PTHR24320">
    <property type="entry name" value="RETINOL DEHYDROGENASE"/>
    <property type="match status" value="1"/>
</dbReference>
<dbReference type="VEuPathDB" id="FungiDB:jhhlp_003773"/>
<dbReference type="SUPFAM" id="SSF51735">
    <property type="entry name" value="NAD(P)-binding Rossmann-fold domains"/>
    <property type="match status" value="1"/>
</dbReference>
<dbReference type="AlphaFoldDB" id="A0A2N3N9N4"/>
<dbReference type="FunCoup" id="A0A2N3N9N4">
    <property type="interactions" value="244"/>
</dbReference>
<dbReference type="InParanoid" id="A0A2N3N9N4"/>
<evidence type="ECO:0000256" key="2">
    <source>
        <dbReference type="ARBA" id="ARBA00022857"/>
    </source>
</evidence>
<evidence type="ECO:0000313" key="4">
    <source>
        <dbReference type="EMBL" id="PKS09159.1"/>
    </source>
</evidence>
<accession>A0A2N3N9N4</accession>
<comment type="similarity">
    <text evidence="1">Belongs to the short-chain dehydrogenases/reductases (SDR) family.</text>
</comment>
<evidence type="ECO:0000256" key="1">
    <source>
        <dbReference type="ARBA" id="ARBA00006484"/>
    </source>
</evidence>
<dbReference type="InterPro" id="IPR002347">
    <property type="entry name" value="SDR_fam"/>
</dbReference>
<dbReference type="PRINTS" id="PR00081">
    <property type="entry name" value="GDHRDH"/>
</dbReference>
<proteinExistence type="inferred from homology"/>
<protein>
    <submittedName>
        <fullName evidence="4">Uncharacterized protein</fullName>
    </submittedName>
</protein>
<dbReference type="EMBL" id="NLAX01000010">
    <property type="protein sequence ID" value="PKS09159.1"/>
    <property type="molecule type" value="Genomic_DNA"/>
</dbReference>
<evidence type="ECO:0000313" key="5">
    <source>
        <dbReference type="Proteomes" id="UP000233524"/>
    </source>
</evidence>
<dbReference type="InterPro" id="IPR036291">
    <property type="entry name" value="NAD(P)-bd_dom_sf"/>
</dbReference>
<name>A0A2N3N9N4_9PEZI</name>
<gene>
    <name evidence="4" type="ORF">jhhlp_003773</name>
</gene>
<dbReference type="GO" id="GO:0016491">
    <property type="term" value="F:oxidoreductase activity"/>
    <property type="evidence" value="ECO:0007669"/>
    <property type="project" value="UniProtKB-KW"/>
</dbReference>
<keyword evidence="2" id="KW-0521">NADP</keyword>
<organism evidence="4 5">
    <name type="scientific">Lomentospora prolificans</name>
    <dbReference type="NCBI Taxonomy" id="41688"/>
    <lineage>
        <taxon>Eukaryota</taxon>
        <taxon>Fungi</taxon>
        <taxon>Dikarya</taxon>
        <taxon>Ascomycota</taxon>
        <taxon>Pezizomycotina</taxon>
        <taxon>Sordariomycetes</taxon>
        <taxon>Hypocreomycetidae</taxon>
        <taxon>Microascales</taxon>
        <taxon>Microascaceae</taxon>
        <taxon>Lomentospora</taxon>
    </lineage>
</organism>
<reference evidence="4 5" key="1">
    <citation type="journal article" date="2017" name="G3 (Bethesda)">
        <title>First Draft Genome Sequence of the Pathogenic Fungus Lomentospora prolificans (Formerly Scedosporium prolificans).</title>
        <authorList>
            <person name="Luo R."/>
            <person name="Zimin A."/>
            <person name="Workman R."/>
            <person name="Fan Y."/>
            <person name="Pertea G."/>
            <person name="Grossman N."/>
            <person name="Wear M.P."/>
            <person name="Jia B."/>
            <person name="Miller H."/>
            <person name="Casadevall A."/>
            <person name="Timp W."/>
            <person name="Zhang S.X."/>
            <person name="Salzberg S.L."/>
        </authorList>
    </citation>
    <scope>NUCLEOTIDE SEQUENCE [LARGE SCALE GENOMIC DNA]</scope>
    <source>
        <strain evidence="4 5">JHH-5317</strain>
    </source>
</reference>
<dbReference type="PANTHER" id="PTHR24320:SF282">
    <property type="entry name" value="WW DOMAIN-CONTAINING OXIDOREDUCTASE"/>
    <property type="match status" value="1"/>
</dbReference>
<sequence>MLWGKSVSFTPKTDIPSLEGRVILVTGGGNGLGKQCVLEYARHKPSRIWLAARNLQKAQAAVDDIKKEIPDAPIELLELDLTSLESVKRAAATFSARSDRLDILLLNAGVMAIPPELTKEGYEIQFGTNHVGHALLTKLLVPILDKTAKSSDTGARIVALSSMGHNYAATGGIEFDSLKTTGESMSTYARYGQSKLANILFIRQLAKEYPQFTSVAVHPGIVNTNLFKAATDTPAILKVFLPASSYFFTTVETGARNQLWASVSDDVKSGEYYEPIGIPNRASSYGKSDQLAKKLWDWTEKELEGYQI</sequence>
<dbReference type="OrthoDB" id="191139at2759"/>
<dbReference type="Proteomes" id="UP000233524">
    <property type="component" value="Unassembled WGS sequence"/>
</dbReference>
<dbReference type="Pfam" id="PF00106">
    <property type="entry name" value="adh_short"/>
    <property type="match status" value="1"/>
</dbReference>
<dbReference type="Gene3D" id="3.40.50.720">
    <property type="entry name" value="NAD(P)-binding Rossmann-like Domain"/>
    <property type="match status" value="1"/>
</dbReference>
<keyword evidence="5" id="KW-1185">Reference proteome</keyword>
<evidence type="ECO:0000256" key="3">
    <source>
        <dbReference type="ARBA" id="ARBA00023002"/>
    </source>
</evidence>